<dbReference type="Pfam" id="PF11992">
    <property type="entry name" value="TgpA_N"/>
    <property type="match status" value="1"/>
</dbReference>
<evidence type="ECO:0000313" key="3">
    <source>
        <dbReference type="EMBL" id="EAR08469.1"/>
    </source>
</evidence>
<dbReference type="InterPro" id="IPR002931">
    <property type="entry name" value="Transglutaminase-like"/>
</dbReference>
<feature type="transmembrane region" description="Helical" evidence="1">
    <location>
        <begin position="87"/>
        <end position="102"/>
    </location>
</feature>
<organism evidence="3 4">
    <name type="scientific">Reinekea blandensis MED297</name>
    <dbReference type="NCBI Taxonomy" id="314283"/>
    <lineage>
        <taxon>Bacteria</taxon>
        <taxon>Pseudomonadati</taxon>
        <taxon>Pseudomonadota</taxon>
        <taxon>Gammaproteobacteria</taxon>
        <taxon>Oceanospirillales</taxon>
        <taxon>Saccharospirillaceae</taxon>
        <taxon>Reinekea</taxon>
    </lineage>
</organism>
<proteinExistence type="predicted"/>
<dbReference type="EMBL" id="AAOE01000020">
    <property type="protein sequence ID" value="EAR08469.1"/>
    <property type="molecule type" value="Genomic_DNA"/>
</dbReference>
<dbReference type="OrthoDB" id="9804872at2"/>
<dbReference type="Pfam" id="PF01841">
    <property type="entry name" value="Transglut_core"/>
    <property type="match status" value="1"/>
</dbReference>
<sequence length="666" mass="76669">MTESEYIPPYRRVLSQAAIRTLLVAQFFMFLVFVPYMPNWFVLVFVFAVFWRWRVIHGQLKKPPVWLVLSMIVAGIAGIVASGFSRYSLDTAVAFCLLGYLLKSLEVLRRRDGIFQVYLGFFLSGVYLLYRFDPLGALLLVFLVLSNLLALQAVTSEGHFRLRYALKQSTVLMIGAVPIMVAGYLFFPRLPPLWNIPNDERGAQTGMSDEMRPGSVAELAQSNEPAFRVSFNGERPPRDQWYWRGNTMSVFDGETWRARYTARNPFAWPRNIDLPVAEGSRYDYTVIQEKSGQRWMYFLDWPVQIDGADRRILPDARAAQIRPINNVYRYQAVSSDRVSWSEETGAQRLDLALPQTGNEALRAWANERYQEAGSDWAFVERLLTEIREQDFYYTLRPPLYRGEDSIEAFWLGERRGFCEHYASAMAFMLRAVGIPSRIVGGYLGGTYVPGGDYIQVRQREAHAWVEVWIDSEWHRVDPTAVVSPNRIEMNLDELFMGSQPEELSVGARLGRATLVNQMIMYWDNLNYQWQVLVLDYDNNQAIGWFTSAFGEFSPLKAVLALLSVMGGLSLAFGLWLGLIPIPKVQKEPYRSLNKIERLYGGRGQGETLHQYAQRLAGQYPHHQALGPLLQQIEQCIYDPETDLDRYELRHLWQTLQQERKQDSSLV</sequence>
<dbReference type="InterPro" id="IPR052901">
    <property type="entry name" value="Bact_TGase-like"/>
</dbReference>
<evidence type="ECO:0000256" key="1">
    <source>
        <dbReference type="SAM" id="Phobius"/>
    </source>
</evidence>
<dbReference type="PANTHER" id="PTHR42736">
    <property type="entry name" value="PROTEIN-GLUTAMINE GAMMA-GLUTAMYLTRANSFERASE"/>
    <property type="match status" value="1"/>
</dbReference>
<dbReference type="SMART" id="SM00460">
    <property type="entry name" value="TGc"/>
    <property type="match status" value="1"/>
</dbReference>
<feature type="domain" description="Transglutaminase-like" evidence="2">
    <location>
        <begin position="410"/>
        <end position="480"/>
    </location>
</feature>
<feature type="transmembrane region" description="Helical" evidence="1">
    <location>
        <begin position="114"/>
        <end position="130"/>
    </location>
</feature>
<dbReference type="PANTHER" id="PTHR42736:SF1">
    <property type="entry name" value="PROTEIN-GLUTAMINE GAMMA-GLUTAMYLTRANSFERASE"/>
    <property type="match status" value="1"/>
</dbReference>
<dbReference type="AlphaFoldDB" id="A4BHC1"/>
<keyword evidence="1" id="KW-0472">Membrane</keyword>
<dbReference type="Gene3D" id="3.10.620.30">
    <property type="match status" value="1"/>
</dbReference>
<feature type="transmembrane region" description="Helical" evidence="1">
    <location>
        <begin position="557"/>
        <end position="581"/>
    </location>
</feature>
<dbReference type="HOGENOM" id="CLU_012397_0_0_6"/>
<feature type="transmembrane region" description="Helical" evidence="1">
    <location>
        <begin position="63"/>
        <end position="81"/>
    </location>
</feature>
<feature type="transmembrane region" description="Helical" evidence="1">
    <location>
        <begin position="166"/>
        <end position="187"/>
    </location>
</feature>
<dbReference type="RefSeq" id="WP_008043988.1">
    <property type="nucleotide sequence ID" value="NZ_CH724150.1"/>
</dbReference>
<gene>
    <name evidence="3" type="ORF">MED297_17792</name>
</gene>
<reference evidence="3 4" key="1">
    <citation type="submission" date="2006-02" db="EMBL/GenBank/DDBJ databases">
        <authorList>
            <person name="Pinhassi J."/>
            <person name="Pedros-Alio C."/>
            <person name="Ferriera S."/>
            <person name="Johnson J."/>
            <person name="Kravitz S."/>
            <person name="Halpern A."/>
            <person name="Remington K."/>
            <person name="Beeson K."/>
            <person name="Tran B."/>
            <person name="Rogers Y.-H."/>
            <person name="Friedman R."/>
            <person name="Venter J.C."/>
        </authorList>
    </citation>
    <scope>NUCLEOTIDE SEQUENCE [LARGE SCALE GENOMIC DNA]</scope>
    <source>
        <strain evidence="3 4">MED297</strain>
    </source>
</reference>
<dbReference type="SUPFAM" id="SSF54001">
    <property type="entry name" value="Cysteine proteinases"/>
    <property type="match status" value="1"/>
</dbReference>
<keyword evidence="4" id="KW-1185">Reference proteome</keyword>
<dbReference type="InterPro" id="IPR021878">
    <property type="entry name" value="TgpA_N"/>
</dbReference>
<keyword evidence="1" id="KW-0812">Transmembrane</keyword>
<evidence type="ECO:0000259" key="2">
    <source>
        <dbReference type="SMART" id="SM00460"/>
    </source>
</evidence>
<accession>A4BHC1</accession>
<feature type="transmembrane region" description="Helical" evidence="1">
    <location>
        <begin position="27"/>
        <end position="51"/>
    </location>
</feature>
<evidence type="ECO:0000313" key="4">
    <source>
        <dbReference type="Proteomes" id="UP000005953"/>
    </source>
</evidence>
<keyword evidence="1" id="KW-1133">Transmembrane helix</keyword>
<dbReference type="STRING" id="314283.MED297_17792"/>
<dbReference type="InterPro" id="IPR038765">
    <property type="entry name" value="Papain-like_cys_pep_sf"/>
</dbReference>
<feature type="transmembrane region" description="Helical" evidence="1">
    <location>
        <begin position="136"/>
        <end position="154"/>
    </location>
</feature>
<name>A4BHC1_9GAMM</name>
<protein>
    <submittedName>
        <fullName evidence="3">Transglutaminase-like protein</fullName>
    </submittedName>
</protein>
<dbReference type="Proteomes" id="UP000005953">
    <property type="component" value="Unassembled WGS sequence"/>
</dbReference>
<comment type="caution">
    <text evidence="3">The sequence shown here is derived from an EMBL/GenBank/DDBJ whole genome shotgun (WGS) entry which is preliminary data.</text>
</comment>